<keyword evidence="1" id="KW-1133">Transmembrane helix</keyword>
<dbReference type="OrthoDB" id="5366537at2759"/>
<dbReference type="Proteomes" id="UP000277580">
    <property type="component" value="Unassembled WGS sequence"/>
</dbReference>
<evidence type="ECO:0000313" key="2">
    <source>
        <dbReference type="EMBL" id="RPB11780.1"/>
    </source>
</evidence>
<dbReference type="AlphaFoldDB" id="A0A3N4KMQ5"/>
<reference evidence="2 3" key="1">
    <citation type="journal article" date="2018" name="Nat. Ecol. Evol.">
        <title>Pezizomycetes genomes reveal the molecular basis of ectomycorrhizal truffle lifestyle.</title>
        <authorList>
            <person name="Murat C."/>
            <person name="Payen T."/>
            <person name="Noel B."/>
            <person name="Kuo A."/>
            <person name="Morin E."/>
            <person name="Chen J."/>
            <person name="Kohler A."/>
            <person name="Krizsan K."/>
            <person name="Balestrini R."/>
            <person name="Da Silva C."/>
            <person name="Montanini B."/>
            <person name="Hainaut M."/>
            <person name="Levati E."/>
            <person name="Barry K.W."/>
            <person name="Belfiori B."/>
            <person name="Cichocki N."/>
            <person name="Clum A."/>
            <person name="Dockter R.B."/>
            <person name="Fauchery L."/>
            <person name="Guy J."/>
            <person name="Iotti M."/>
            <person name="Le Tacon F."/>
            <person name="Lindquist E.A."/>
            <person name="Lipzen A."/>
            <person name="Malagnac F."/>
            <person name="Mello A."/>
            <person name="Molinier V."/>
            <person name="Miyauchi S."/>
            <person name="Poulain J."/>
            <person name="Riccioni C."/>
            <person name="Rubini A."/>
            <person name="Sitrit Y."/>
            <person name="Splivallo R."/>
            <person name="Traeger S."/>
            <person name="Wang M."/>
            <person name="Zifcakova L."/>
            <person name="Wipf D."/>
            <person name="Zambonelli A."/>
            <person name="Paolocci F."/>
            <person name="Nowrousian M."/>
            <person name="Ottonello S."/>
            <person name="Baldrian P."/>
            <person name="Spatafora J.W."/>
            <person name="Henrissat B."/>
            <person name="Nagy L.G."/>
            <person name="Aury J.M."/>
            <person name="Wincker P."/>
            <person name="Grigoriev I.V."/>
            <person name="Bonfante P."/>
            <person name="Martin F.M."/>
        </authorList>
    </citation>
    <scope>NUCLEOTIDE SEQUENCE [LARGE SCALE GENOMIC DNA]</scope>
    <source>
        <strain evidence="2 3">CCBAS932</strain>
    </source>
</reference>
<accession>A0A3N4KMQ5</accession>
<evidence type="ECO:0000256" key="1">
    <source>
        <dbReference type="SAM" id="Phobius"/>
    </source>
</evidence>
<organism evidence="2 3">
    <name type="scientific">Morchella conica CCBAS932</name>
    <dbReference type="NCBI Taxonomy" id="1392247"/>
    <lineage>
        <taxon>Eukaryota</taxon>
        <taxon>Fungi</taxon>
        <taxon>Dikarya</taxon>
        <taxon>Ascomycota</taxon>
        <taxon>Pezizomycotina</taxon>
        <taxon>Pezizomycetes</taxon>
        <taxon>Pezizales</taxon>
        <taxon>Morchellaceae</taxon>
        <taxon>Morchella</taxon>
    </lineage>
</organism>
<sequence length="329" mass="36663">MSDMSRLDPRRLSSPARRAIAGLAVEIPLEHRGVMAIRFLLFIALFIFGFTYASAQPRVYHDILIWKHNATPPHTVYIYRNTTSWADSRGSSSGIADGGDDDDTTLFGSFLWNKTRSPGSGARICNDTRFANAEYGIACDGTSWSQANRIGFEDSLGFRREGEKKGIFYIDRYVFWMIIVEVLLWGIVLFACAILYSPKELLSTGILPLAWLPSGRLAGKEGPPEKWSYNITDQLLSNRPDLKTGTVMGWLCFIAFGALIALNMILIDDLNMFAKIIERTQSQTQGRTLHDDIVERVSEFGAVGNTGNYYLQRPAAATPRRRASGGNCV</sequence>
<protein>
    <submittedName>
        <fullName evidence="2">Uncharacterized protein</fullName>
    </submittedName>
</protein>
<proteinExistence type="predicted"/>
<dbReference type="InParanoid" id="A0A3N4KMQ5"/>
<keyword evidence="1" id="KW-0812">Transmembrane</keyword>
<feature type="transmembrane region" description="Helical" evidence="1">
    <location>
        <begin position="173"/>
        <end position="196"/>
    </location>
</feature>
<evidence type="ECO:0000313" key="3">
    <source>
        <dbReference type="Proteomes" id="UP000277580"/>
    </source>
</evidence>
<name>A0A3N4KMQ5_9PEZI</name>
<gene>
    <name evidence="2" type="ORF">P167DRAFT_574976</name>
</gene>
<feature type="transmembrane region" description="Helical" evidence="1">
    <location>
        <begin position="247"/>
        <end position="267"/>
    </location>
</feature>
<feature type="transmembrane region" description="Helical" evidence="1">
    <location>
        <begin position="35"/>
        <end position="55"/>
    </location>
</feature>
<dbReference type="EMBL" id="ML119133">
    <property type="protein sequence ID" value="RPB11780.1"/>
    <property type="molecule type" value="Genomic_DNA"/>
</dbReference>
<keyword evidence="1" id="KW-0472">Membrane</keyword>
<keyword evidence="3" id="KW-1185">Reference proteome</keyword>